<dbReference type="Proteomes" id="UP000009049">
    <property type="component" value="Chromosome"/>
</dbReference>
<evidence type="ECO:0000256" key="1">
    <source>
        <dbReference type="ARBA" id="ARBA00008791"/>
    </source>
</evidence>
<reference evidence="3 4" key="1">
    <citation type="journal article" date="2009" name="J. Bacteriol.">
        <title>Complete genome sequence of Robiginitalea biformata HTCC2501.</title>
        <authorList>
            <person name="Oh H.M."/>
            <person name="Giovannoni S.J."/>
            <person name="Lee K."/>
            <person name="Ferriera S."/>
            <person name="Johnson J."/>
            <person name="Cho J.C."/>
        </authorList>
    </citation>
    <scope>NUCLEOTIDE SEQUENCE [LARGE SCALE GENOMIC DNA]</scope>
    <source>
        <strain evidence="4">ATCC BAA-864 / HTCC2501 / KCTC 12146</strain>
    </source>
</reference>
<sequence>MSLRIAIPTDFSPHAARAARFVLELFREEACTFFLVHTYTPSFLRAEYLIHSPGQIGLGDSYRQRVTDKLEDFREALSPDAGPQHEFYTHAAFNALDSELNEMAGKEKLDLIAMGTQGATGAREVLFGSNAVRVLHRSDCPVLVIPEEAEVRHIRNILFPTDYAVDYDQLNLAVLNHFLGQPKTRLHVLHAFTEADSSEERQRAREQLLGRFGGQMALTETESQGVADAINAFAGEHPVELLVMVRNRHTALENFLVRPVVDRIGLHTRIPFLVLPPEKEGKNQSN</sequence>
<dbReference type="PRINTS" id="PR01438">
    <property type="entry name" value="UNVRSLSTRESS"/>
</dbReference>
<comment type="similarity">
    <text evidence="1">Belongs to the universal stress protein A family.</text>
</comment>
<dbReference type="STRING" id="313596.RB2501_11897"/>
<dbReference type="AlphaFoldDB" id="A4CMY6"/>
<dbReference type="InterPro" id="IPR006015">
    <property type="entry name" value="Universal_stress_UspA"/>
</dbReference>
<organism evidence="3 4">
    <name type="scientific">Robiginitalea biformata (strain ATCC BAA-864 / DSM 15991 / KCTC 12146 / HTCC2501)</name>
    <dbReference type="NCBI Taxonomy" id="313596"/>
    <lineage>
        <taxon>Bacteria</taxon>
        <taxon>Pseudomonadati</taxon>
        <taxon>Bacteroidota</taxon>
        <taxon>Flavobacteriia</taxon>
        <taxon>Flavobacteriales</taxon>
        <taxon>Flavobacteriaceae</taxon>
        <taxon>Robiginitalea</taxon>
    </lineage>
</organism>
<dbReference type="Pfam" id="PF00582">
    <property type="entry name" value="Usp"/>
    <property type="match status" value="2"/>
</dbReference>
<dbReference type="EMBL" id="CP001712">
    <property type="protein sequence ID" value="EAR15028.1"/>
    <property type="molecule type" value="Genomic_DNA"/>
</dbReference>
<dbReference type="PANTHER" id="PTHR46268">
    <property type="entry name" value="STRESS RESPONSE PROTEIN NHAX"/>
    <property type="match status" value="1"/>
</dbReference>
<name>A4CMY6_ROBBH</name>
<feature type="domain" description="UspA" evidence="2">
    <location>
        <begin position="3"/>
        <end position="146"/>
    </location>
</feature>
<dbReference type="KEGG" id="rbi:RB2501_11897"/>
<dbReference type="PANTHER" id="PTHR46268:SF6">
    <property type="entry name" value="UNIVERSAL STRESS PROTEIN UP12"/>
    <property type="match status" value="1"/>
</dbReference>
<evidence type="ECO:0000259" key="2">
    <source>
        <dbReference type="Pfam" id="PF00582"/>
    </source>
</evidence>
<feature type="domain" description="UspA" evidence="2">
    <location>
        <begin position="195"/>
        <end position="276"/>
    </location>
</feature>
<dbReference type="RefSeq" id="WP_015754349.1">
    <property type="nucleotide sequence ID" value="NC_013222.1"/>
</dbReference>
<gene>
    <name evidence="3" type="ordered locus">RB2501_11897</name>
</gene>
<dbReference type="eggNOG" id="COG0589">
    <property type="taxonomic scope" value="Bacteria"/>
</dbReference>
<dbReference type="InterPro" id="IPR006016">
    <property type="entry name" value="UspA"/>
</dbReference>
<dbReference type="InterPro" id="IPR014729">
    <property type="entry name" value="Rossmann-like_a/b/a_fold"/>
</dbReference>
<dbReference type="SUPFAM" id="SSF52402">
    <property type="entry name" value="Adenine nucleotide alpha hydrolases-like"/>
    <property type="match status" value="2"/>
</dbReference>
<accession>A4CMY6</accession>
<evidence type="ECO:0000313" key="3">
    <source>
        <dbReference type="EMBL" id="EAR15028.1"/>
    </source>
</evidence>
<dbReference type="Gene3D" id="3.40.50.620">
    <property type="entry name" value="HUPs"/>
    <property type="match status" value="2"/>
</dbReference>
<keyword evidence="4" id="KW-1185">Reference proteome</keyword>
<dbReference type="HOGENOM" id="CLU_049301_2_4_10"/>
<proteinExistence type="inferred from homology"/>
<evidence type="ECO:0000313" key="4">
    <source>
        <dbReference type="Proteomes" id="UP000009049"/>
    </source>
</evidence>
<protein>
    <submittedName>
        <fullName evidence="3">Stress response protein/ ferredoxin I 3</fullName>
    </submittedName>
</protein>
<dbReference type="CDD" id="cd00293">
    <property type="entry name" value="USP-like"/>
    <property type="match status" value="1"/>
</dbReference>
<dbReference type="OrthoDB" id="9788959at2"/>